<dbReference type="PROSITE" id="PS50896">
    <property type="entry name" value="LISH"/>
    <property type="match status" value="1"/>
</dbReference>
<dbReference type="GO" id="GO:0034657">
    <property type="term" value="C:GID complex"/>
    <property type="evidence" value="ECO:0007669"/>
    <property type="project" value="TreeGrafter"/>
</dbReference>
<dbReference type="AlphaFoldDB" id="A0A9P6JSN7"/>
<evidence type="ECO:0000256" key="3">
    <source>
        <dbReference type="PROSITE-ProRule" id="PRU00221"/>
    </source>
</evidence>
<feature type="region of interest" description="Disordered" evidence="4">
    <location>
        <begin position="1"/>
        <end position="35"/>
    </location>
</feature>
<feature type="repeat" description="WD" evidence="3">
    <location>
        <begin position="344"/>
        <end position="384"/>
    </location>
</feature>
<dbReference type="Proteomes" id="UP000807306">
    <property type="component" value="Unassembled WGS sequence"/>
</dbReference>
<feature type="repeat" description="WD" evidence="3">
    <location>
        <begin position="293"/>
        <end position="334"/>
    </location>
</feature>
<dbReference type="InterPro" id="IPR001680">
    <property type="entry name" value="WD40_rpt"/>
</dbReference>
<evidence type="ECO:0000256" key="1">
    <source>
        <dbReference type="ARBA" id="ARBA00022574"/>
    </source>
</evidence>
<evidence type="ECO:0000256" key="4">
    <source>
        <dbReference type="SAM" id="MobiDB-lite"/>
    </source>
</evidence>
<gene>
    <name evidence="6" type="ORF">CPB83DRAFT_759776</name>
</gene>
<dbReference type="Gene3D" id="2.130.10.10">
    <property type="entry name" value="YVTN repeat-like/Quinoprotein amine dehydrogenase"/>
    <property type="match status" value="1"/>
</dbReference>
<dbReference type="InterPro" id="IPR051350">
    <property type="entry name" value="WD_repeat-ST_regulator"/>
</dbReference>
<dbReference type="InterPro" id="IPR015943">
    <property type="entry name" value="WD40/YVTN_repeat-like_dom_sf"/>
</dbReference>
<feature type="repeat" description="WD" evidence="3">
    <location>
        <begin position="385"/>
        <end position="417"/>
    </location>
</feature>
<dbReference type="CDD" id="cd00200">
    <property type="entry name" value="WD40"/>
    <property type="match status" value="1"/>
</dbReference>
<dbReference type="InterPro" id="IPR006594">
    <property type="entry name" value="LisH"/>
</dbReference>
<reference evidence="6" key="1">
    <citation type="submission" date="2020-11" db="EMBL/GenBank/DDBJ databases">
        <authorList>
            <consortium name="DOE Joint Genome Institute"/>
            <person name="Ahrendt S."/>
            <person name="Riley R."/>
            <person name="Andreopoulos W."/>
            <person name="Labutti K."/>
            <person name="Pangilinan J."/>
            <person name="Ruiz-Duenas F.J."/>
            <person name="Barrasa J.M."/>
            <person name="Sanchez-Garcia M."/>
            <person name="Camarero S."/>
            <person name="Miyauchi S."/>
            <person name="Serrano A."/>
            <person name="Linde D."/>
            <person name="Babiker R."/>
            <person name="Drula E."/>
            <person name="Ayuso-Fernandez I."/>
            <person name="Pacheco R."/>
            <person name="Padilla G."/>
            <person name="Ferreira P."/>
            <person name="Barriuso J."/>
            <person name="Kellner H."/>
            <person name="Castanera R."/>
            <person name="Alfaro M."/>
            <person name="Ramirez L."/>
            <person name="Pisabarro A.G."/>
            <person name="Kuo A."/>
            <person name="Tritt A."/>
            <person name="Lipzen A."/>
            <person name="He G."/>
            <person name="Yan M."/>
            <person name="Ng V."/>
            <person name="Cullen D."/>
            <person name="Martin F."/>
            <person name="Rosso M.-N."/>
            <person name="Henrissat B."/>
            <person name="Hibbett D."/>
            <person name="Martinez A.T."/>
            <person name="Grigoriev I.V."/>
        </authorList>
    </citation>
    <scope>NUCLEOTIDE SEQUENCE</scope>
    <source>
        <strain evidence="6">CBS 506.95</strain>
    </source>
</reference>
<dbReference type="GO" id="GO:0043161">
    <property type="term" value="P:proteasome-mediated ubiquitin-dependent protein catabolic process"/>
    <property type="evidence" value="ECO:0007669"/>
    <property type="project" value="TreeGrafter"/>
</dbReference>
<dbReference type="PROSITE" id="PS50897">
    <property type="entry name" value="CTLH"/>
    <property type="match status" value="1"/>
</dbReference>
<dbReference type="EMBL" id="MU157832">
    <property type="protein sequence ID" value="KAF9532157.1"/>
    <property type="molecule type" value="Genomic_DNA"/>
</dbReference>
<name>A0A9P6JSN7_9AGAR</name>
<dbReference type="SMART" id="SM00668">
    <property type="entry name" value="CTLH"/>
    <property type="match status" value="1"/>
</dbReference>
<dbReference type="OrthoDB" id="972532at2759"/>
<comment type="caution">
    <text evidence="6">The sequence shown here is derived from an EMBL/GenBank/DDBJ whole genome shotgun (WGS) entry which is preliminary data.</text>
</comment>
<dbReference type="SUPFAM" id="SSF50978">
    <property type="entry name" value="WD40 repeat-like"/>
    <property type="match status" value="1"/>
</dbReference>
<dbReference type="PANTHER" id="PTHR22838:SF0">
    <property type="entry name" value="WD REPEAT-CONTAINING PROTEIN 26"/>
    <property type="match status" value="1"/>
</dbReference>
<protein>
    <submittedName>
        <fullName evidence="6">WD40 repeat-like protein</fullName>
    </submittedName>
</protein>
<dbReference type="SMART" id="SM00320">
    <property type="entry name" value="WD40"/>
    <property type="match status" value="6"/>
</dbReference>
<feature type="region of interest" description="Disordered" evidence="4">
    <location>
        <begin position="626"/>
        <end position="661"/>
    </location>
</feature>
<evidence type="ECO:0000313" key="7">
    <source>
        <dbReference type="Proteomes" id="UP000807306"/>
    </source>
</evidence>
<keyword evidence="2" id="KW-0677">Repeat</keyword>
<feature type="repeat" description="WD" evidence="3">
    <location>
        <begin position="557"/>
        <end position="583"/>
    </location>
</feature>
<dbReference type="PANTHER" id="PTHR22838">
    <property type="entry name" value="WD REPEAT PROTEIN 26-RELATED"/>
    <property type="match status" value="1"/>
</dbReference>
<dbReference type="Pfam" id="PF23627">
    <property type="entry name" value="LisH_WDR26"/>
    <property type="match status" value="1"/>
</dbReference>
<keyword evidence="1 3" id="KW-0853">WD repeat</keyword>
<evidence type="ECO:0000259" key="5">
    <source>
        <dbReference type="PROSITE" id="PS50897"/>
    </source>
</evidence>
<proteinExistence type="predicted"/>
<dbReference type="InterPro" id="IPR006595">
    <property type="entry name" value="CTLH_C"/>
</dbReference>
<keyword evidence="7" id="KW-1185">Reference proteome</keyword>
<sequence length="678" mass="75329">MRFTDLNRGLPISASSDGSPDHAGPSSLASGSVVDGPIAVTNGHTNGFGPMTNGSAVMGNGVQKRGKMITKVNLPGTTLYNDSMVDREEFVRLVIQSLRDVGYIESAATLEAESGYTMESLEVSQFRRYILEGLWSKAEVALETLGVEDEEGFWDAKFLIRRQKYLELVEARKPTTALHVLRNELAPLKVDPDQLHTLSSLIMCSEPEDLRNRAGWDGASGTSRQHLLDTLHEYIPSTVMIPQRRFTTLLEQARSYQRQKCVYHNPRPNTTFSLYTDHRCSKFDFPRITTTILEVHTDEVWNIGWSHDGNYLASASRDKSAIIWRRGSSNNSTSPGEWTAYLVLRDHQDPVGCLAWSLDDKVLLTSSEQVIKMWNASTGACIRTLEDHTETVTALAWLPDGSGFISGGLDRKITIWNADGKLRDSWGTTAIRLTDFSITPDFKRLIAVGMEDVPPYYPPSEPTRDGSLPPGGVSQPVTKAAHRMLVFDLATKQTEFSVKFEGDLTSVKTSEDSKYLLINHSPNEVQIWDLRTMRTIRRYSNLKQSRHVIRSCFGGVDENFIVSGSEDATVYVWHRESGDLLESLKGHGEGSVNSVSWNPKNERMFASCSDDRTIRIWEAPGPGMYAQDASSEKVPVQPSSASTLVEKGKGKTKQASALDGSEGRVDSIGTWIAHDHHI</sequence>
<dbReference type="InterPro" id="IPR036322">
    <property type="entry name" value="WD40_repeat_dom_sf"/>
</dbReference>
<dbReference type="PROSITE" id="PS50294">
    <property type="entry name" value="WD_REPEATS_REGION"/>
    <property type="match status" value="2"/>
</dbReference>
<feature type="domain" description="CTLH" evidence="5">
    <location>
        <begin position="119"/>
        <end position="176"/>
    </location>
</feature>
<organism evidence="6 7">
    <name type="scientific">Crepidotus variabilis</name>
    <dbReference type="NCBI Taxonomy" id="179855"/>
    <lineage>
        <taxon>Eukaryota</taxon>
        <taxon>Fungi</taxon>
        <taxon>Dikarya</taxon>
        <taxon>Basidiomycota</taxon>
        <taxon>Agaricomycotina</taxon>
        <taxon>Agaricomycetes</taxon>
        <taxon>Agaricomycetidae</taxon>
        <taxon>Agaricales</taxon>
        <taxon>Agaricineae</taxon>
        <taxon>Crepidotaceae</taxon>
        <taxon>Crepidotus</taxon>
    </lineage>
</organism>
<evidence type="ECO:0000313" key="6">
    <source>
        <dbReference type="EMBL" id="KAF9532157.1"/>
    </source>
</evidence>
<feature type="repeat" description="WD" evidence="3">
    <location>
        <begin position="589"/>
        <end position="618"/>
    </location>
</feature>
<evidence type="ECO:0000256" key="2">
    <source>
        <dbReference type="ARBA" id="ARBA00022737"/>
    </source>
</evidence>
<dbReference type="Pfam" id="PF00400">
    <property type="entry name" value="WD40"/>
    <property type="match status" value="5"/>
</dbReference>
<dbReference type="PROSITE" id="PS50082">
    <property type="entry name" value="WD_REPEATS_2"/>
    <property type="match status" value="5"/>
</dbReference>
<accession>A0A9P6JSN7</accession>